<dbReference type="InterPro" id="IPR023393">
    <property type="entry name" value="START-like_dom_sf"/>
</dbReference>
<gene>
    <name evidence="1" type="ORF">GCM10009827_107030</name>
</gene>
<dbReference type="Gene3D" id="3.30.530.20">
    <property type="match status" value="1"/>
</dbReference>
<dbReference type="EMBL" id="BAAAQD010000039">
    <property type="protein sequence ID" value="GAA1567905.1"/>
    <property type="molecule type" value="Genomic_DNA"/>
</dbReference>
<dbReference type="Proteomes" id="UP001501470">
    <property type="component" value="Unassembled WGS sequence"/>
</dbReference>
<organism evidence="1 2">
    <name type="scientific">Dactylosporangium maewongense</name>
    <dbReference type="NCBI Taxonomy" id="634393"/>
    <lineage>
        <taxon>Bacteria</taxon>
        <taxon>Bacillati</taxon>
        <taxon>Actinomycetota</taxon>
        <taxon>Actinomycetes</taxon>
        <taxon>Micromonosporales</taxon>
        <taxon>Micromonosporaceae</taxon>
        <taxon>Dactylosporangium</taxon>
    </lineage>
</organism>
<protein>
    <recommendedName>
        <fullName evidence="3">Polyketide cyclase/dehydrase/lipid transport protein</fullName>
    </recommendedName>
</protein>
<dbReference type="SUPFAM" id="SSF55961">
    <property type="entry name" value="Bet v1-like"/>
    <property type="match status" value="1"/>
</dbReference>
<evidence type="ECO:0000313" key="2">
    <source>
        <dbReference type="Proteomes" id="UP001501470"/>
    </source>
</evidence>
<keyword evidence="2" id="KW-1185">Reference proteome</keyword>
<accession>A0ABP4NY12</accession>
<evidence type="ECO:0000313" key="1">
    <source>
        <dbReference type="EMBL" id="GAA1567905.1"/>
    </source>
</evidence>
<sequence>MPGNAGLWYHVTGRSIVEGISTLETNRITIMTTIGSTVTARVAAPRAALFDWFISIPLPRILLKYGPIPSVASTTGQTGPWDVVGNSRIVHLADGHTARESVTGYQRSSYFAYRVSDFDNFLGRLAADAVGRWWFADGPNGSTDITWTYTFNARNRLAAIALLPIVKIFWRGYMRQAVATLSELAVAEERAFRAPTEDSMKPARRSTQ</sequence>
<comment type="caution">
    <text evidence="1">The sequence shown here is derived from an EMBL/GenBank/DDBJ whole genome shotgun (WGS) entry which is preliminary data.</text>
</comment>
<proteinExistence type="predicted"/>
<evidence type="ECO:0008006" key="3">
    <source>
        <dbReference type="Google" id="ProtNLM"/>
    </source>
</evidence>
<name>A0ABP4NY12_9ACTN</name>
<reference evidence="2" key="1">
    <citation type="journal article" date="2019" name="Int. J. Syst. Evol. Microbiol.">
        <title>The Global Catalogue of Microorganisms (GCM) 10K type strain sequencing project: providing services to taxonomists for standard genome sequencing and annotation.</title>
        <authorList>
            <consortium name="The Broad Institute Genomics Platform"/>
            <consortium name="The Broad Institute Genome Sequencing Center for Infectious Disease"/>
            <person name="Wu L."/>
            <person name="Ma J."/>
        </authorList>
    </citation>
    <scope>NUCLEOTIDE SEQUENCE [LARGE SCALE GENOMIC DNA]</scope>
    <source>
        <strain evidence="2">JCM 15933</strain>
    </source>
</reference>